<dbReference type="GO" id="GO:0004671">
    <property type="term" value="F:protein C-terminal S-isoprenylcysteine carboxyl O-methyltransferase activity"/>
    <property type="evidence" value="ECO:0007669"/>
    <property type="project" value="InterPro"/>
</dbReference>
<sequence>MSVAEWIFIVVSIAWIGEFIFFRNRGTGEGDPLEQKSFYYILLSLLAMILLSLVLQEMRETAAGEALVWIGLLLFTLGVFLRYWGILHLKAQFTRHVTVREGDQIVSTGPYRKLRHPLYTGLFFIGTGMTLFFTSIIATVLGAVALTFTLLIRIRYEEKLLISKFGPEYEQWMKHRYRLIPFIY</sequence>
<reference evidence="6 7" key="1">
    <citation type="submission" date="2015-01" db="EMBL/GenBank/DDBJ databases">
        <title>Genome sequence of Jeotgalibacillus alimentarius.</title>
        <authorList>
            <person name="Goh K.M."/>
            <person name="Chan K.-G."/>
            <person name="Yaakop A.S."/>
            <person name="Ee R."/>
            <person name="Gan H.M."/>
            <person name="Chan C.S."/>
        </authorList>
    </citation>
    <scope>NUCLEOTIDE SEQUENCE [LARGE SCALE GENOMIC DNA]</scope>
    <source>
        <strain evidence="6 7">YKJ-13</strain>
    </source>
</reference>
<keyword evidence="6" id="KW-0808">Transferase</keyword>
<feature type="transmembrane region" description="Helical" evidence="5">
    <location>
        <begin position="37"/>
        <end position="55"/>
    </location>
</feature>
<dbReference type="Pfam" id="PF04140">
    <property type="entry name" value="ICMT"/>
    <property type="match status" value="1"/>
</dbReference>
<evidence type="ECO:0000256" key="4">
    <source>
        <dbReference type="ARBA" id="ARBA00023136"/>
    </source>
</evidence>
<keyword evidence="6" id="KW-0489">Methyltransferase</keyword>
<dbReference type="AlphaFoldDB" id="A0A0C2W7M5"/>
<organism evidence="6 7">
    <name type="scientific">Jeotgalibacillus alimentarius</name>
    <dbReference type="NCBI Taxonomy" id="135826"/>
    <lineage>
        <taxon>Bacteria</taxon>
        <taxon>Bacillati</taxon>
        <taxon>Bacillota</taxon>
        <taxon>Bacilli</taxon>
        <taxon>Bacillales</taxon>
        <taxon>Caryophanaceae</taxon>
        <taxon>Jeotgalibacillus</taxon>
    </lineage>
</organism>
<feature type="transmembrane region" description="Helical" evidence="5">
    <location>
        <begin position="6"/>
        <end position="25"/>
    </location>
</feature>
<keyword evidence="4 5" id="KW-0472">Membrane</keyword>
<comment type="subcellular location">
    <subcellularLocation>
        <location evidence="1">Membrane</location>
        <topology evidence="1">Multi-pass membrane protein</topology>
    </subcellularLocation>
</comment>
<dbReference type="STRING" id="135826.KP77_06030"/>
<evidence type="ECO:0000313" key="6">
    <source>
        <dbReference type="EMBL" id="KIL52576.1"/>
    </source>
</evidence>
<dbReference type="InterPro" id="IPR052527">
    <property type="entry name" value="Metal_cation-efflux_comp"/>
</dbReference>
<dbReference type="OrthoDB" id="5471300at2"/>
<evidence type="ECO:0000256" key="3">
    <source>
        <dbReference type="ARBA" id="ARBA00022989"/>
    </source>
</evidence>
<dbReference type="PANTHER" id="PTHR43847:SF1">
    <property type="entry name" value="BLL3993 PROTEIN"/>
    <property type="match status" value="1"/>
</dbReference>
<evidence type="ECO:0000313" key="7">
    <source>
        <dbReference type="Proteomes" id="UP000031950"/>
    </source>
</evidence>
<evidence type="ECO:0000256" key="5">
    <source>
        <dbReference type="SAM" id="Phobius"/>
    </source>
</evidence>
<dbReference type="RefSeq" id="WP_041121284.1">
    <property type="nucleotide sequence ID" value="NZ_JXRQ01000011.1"/>
</dbReference>
<keyword evidence="7" id="KW-1185">Reference proteome</keyword>
<gene>
    <name evidence="6" type="ORF">KP77_06030</name>
</gene>
<feature type="transmembrane region" description="Helical" evidence="5">
    <location>
        <begin position="67"/>
        <end position="85"/>
    </location>
</feature>
<dbReference type="PATRIC" id="fig|135826.4.peg.599"/>
<dbReference type="GO" id="GO:0016020">
    <property type="term" value="C:membrane"/>
    <property type="evidence" value="ECO:0007669"/>
    <property type="project" value="UniProtKB-SubCell"/>
</dbReference>
<keyword evidence="3 5" id="KW-1133">Transmembrane helix</keyword>
<dbReference type="PANTHER" id="PTHR43847">
    <property type="entry name" value="BLL3993 PROTEIN"/>
    <property type="match status" value="1"/>
</dbReference>
<evidence type="ECO:0000256" key="2">
    <source>
        <dbReference type="ARBA" id="ARBA00022692"/>
    </source>
</evidence>
<comment type="caution">
    <text evidence="6">The sequence shown here is derived from an EMBL/GenBank/DDBJ whole genome shotgun (WGS) entry which is preliminary data.</text>
</comment>
<proteinExistence type="predicted"/>
<evidence type="ECO:0000256" key="1">
    <source>
        <dbReference type="ARBA" id="ARBA00004141"/>
    </source>
</evidence>
<protein>
    <submittedName>
        <fullName evidence="6">Isoprenylcysteine carboxyl methyltransferase</fullName>
    </submittedName>
</protein>
<dbReference type="Proteomes" id="UP000031950">
    <property type="component" value="Unassembled WGS sequence"/>
</dbReference>
<keyword evidence="2 5" id="KW-0812">Transmembrane</keyword>
<accession>A0A0C2W7M5</accession>
<feature type="transmembrane region" description="Helical" evidence="5">
    <location>
        <begin position="122"/>
        <end position="152"/>
    </location>
</feature>
<dbReference type="GO" id="GO:0032259">
    <property type="term" value="P:methylation"/>
    <property type="evidence" value="ECO:0007669"/>
    <property type="project" value="UniProtKB-KW"/>
</dbReference>
<name>A0A0C2W7M5_9BACL</name>
<dbReference type="InterPro" id="IPR007269">
    <property type="entry name" value="ICMT_MeTrfase"/>
</dbReference>
<dbReference type="EMBL" id="JXRQ01000011">
    <property type="protein sequence ID" value="KIL52576.1"/>
    <property type="molecule type" value="Genomic_DNA"/>
</dbReference>
<dbReference type="Gene3D" id="1.20.120.1630">
    <property type="match status" value="1"/>
</dbReference>